<evidence type="ECO:0000313" key="2">
    <source>
        <dbReference type="Proteomes" id="UP000194903"/>
    </source>
</evidence>
<dbReference type="EMBL" id="NHOC01000001">
    <property type="protein sequence ID" value="OUM21670.1"/>
    <property type="molecule type" value="Genomic_DNA"/>
</dbReference>
<protein>
    <submittedName>
        <fullName evidence="1">Uncharacterized protein</fullName>
    </submittedName>
</protein>
<organism evidence="1 2">
    <name type="scientific">Butyricicoccus porcorum</name>
    <dbReference type="NCBI Taxonomy" id="1945634"/>
    <lineage>
        <taxon>Bacteria</taxon>
        <taxon>Bacillati</taxon>
        <taxon>Bacillota</taxon>
        <taxon>Clostridia</taxon>
        <taxon>Eubacteriales</taxon>
        <taxon>Butyricicoccaceae</taxon>
        <taxon>Butyricicoccus</taxon>
    </lineage>
</organism>
<reference evidence="1 2" key="1">
    <citation type="submission" date="2017-05" db="EMBL/GenBank/DDBJ databases">
        <title>Butyricicoccus porcorum sp. nov. a butyrate-producing bacterium from the swine intestinal tract.</title>
        <authorList>
            <person name="Trachsel J."/>
            <person name="Humphrey S."/>
            <person name="Allen H.K."/>
        </authorList>
    </citation>
    <scope>NUCLEOTIDE SEQUENCE [LARGE SCALE GENOMIC DNA]</scope>
    <source>
        <strain evidence="1">BB10</strain>
    </source>
</reference>
<evidence type="ECO:0000313" key="1">
    <source>
        <dbReference type="EMBL" id="OUM21670.1"/>
    </source>
</evidence>
<proteinExistence type="predicted"/>
<sequence length="217" mass="24929">MDETIHEIIKKFLAISGCSNRRFATLAGINTGTFQNSITRKSKLRADTLLNIGNAMQNIIQKLRNDIAGKQSVCDVIRSKAQNEDDLPMIYEEYVAEVVTLQYQLTQLTHMYEEYMALAGKTMLQVLPKPEDMQKFIPPEQRKFERSQGRLIVRRATTPIQSDKAVRIVCNMDTELHNLVSKSAEKNNRTFEDELEDIIYWTFENEENQTGDGYTGL</sequence>
<accession>A0A252F7N6</accession>
<name>A0A252F7N6_9FIRM</name>
<dbReference type="Proteomes" id="UP000194903">
    <property type="component" value="Unassembled WGS sequence"/>
</dbReference>
<keyword evidence="2" id="KW-1185">Reference proteome</keyword>
<gene>
    <name evidence="1" type="ORF">CBW42_00100</name>
</gene>
<dbReference type="RefSeq" id="WP_087016557.1">
    <property type="nucleotide sequence ID" value="NZ_NHOC01000001.1"/>
</dbReference>
<comment type="caution">
    <text evidence="1">The sequence shown here is derived from an EMBL/GenBank/DDBJ whole genome shotgun (WGS) entry which is preliminary data.</text>
</comment>
<dbReference type="AlphaFoldDB" id="A0A252F7N6"/>